<dbReference type="EMBL" id="BMJH01000001">
    <property type="protein sequence ID" value="GGC60732.1"/>
    <property type="molecule type" value="Genomic_DNA"/>
</dbReference>
<keyword evidence="1 2" id="KW-0238">DNA-binding</keyword>
<dbReference type="Gene3D" id="1.10.357.10">
    <property type="entry name" value="Tetracycline Repressor, domain 2"/>
    <property type="match status" value="1"/>
</dbReference>
<dbReference type="PANTHER" id="PTHR30055:SF153">
    <property type="entry name" value="HTH-TYPE TRANSCRIPTIONAL REPRESSOR RV3405C"/>
    <property type="match status" value="1"/>
</dbReference>
<dbReference type="InterPro" id="IPR001647">
    <property type="entry name" value="HTH_TetR"/>
</dbReference>
<protein>
    <submittedName>
        <fullName evidence="4">TetR family transcriptional regulator</fullName>
    </submittedName>
</protein>
<feature type="domain" description="HTH tetR-type" evidence="3">
    <location>
        <begin position="8"/>
        <end position="68"/>
    </location>
</feature>
<proteinExistence type="predicted"/>
<dbReference type="AlphaFoldDB" id="A0A916U608"/>
<reference evidence="4" key="2">
    <citation type="submission" date="2020-09" db="EMBL/GenBank/DDBJ databases">
        <authorList>
            <person name="Sun Q."/>
            <person name="Zhou Y."/>
        </authorList>
    </citation>
    <scope>NUCLEOTIDE SEQUENCE</scope>
    <source>
        <strain evidence="4">CGMCC 1.15478</strain>
    </source>
</reference>
<keyword evidence="5" id="KW-1185">Reference proteome</keyword>
<sequence>MATERHNTIDENAVLDAARACVIAVGWKRTTLTDVARRAGVSRMSIYRKWDDMGRLMGDVMTREWTGLQGLRDLITADRAVLEERLTPEGLSDTFLDILESLRTNDLFTKVIDVDPELLLPYIIGRRGRTQNTAIAAVEHAIRTGQQLGTIRPGDPTSIAHTIVLAAQSWLLSSRIMTKPVSLDDLIVEQRELLIRYLRP</sequence>
<name>A0A916U608_9ACTN</name>
<dbReference type="PROSITE" id="PS50977">
    <property type="entry name" value="HTH_TETR_2"/>
    <property type="match status" value="1"/>
</dbReference>
<evidence type="ECO:0000256" key="1">
    <source>
        <dbReference type="ARBA" id="ARBA00023125"/>
    </source>
</evidence>
<dbReference type="Proteomes" id="UP000641514">
    <property type="component" value="Unassembled WGS sequence"/>
</dbReference>
<dbReference type="Pfam" id="PF00440">
    <property type="entry name" value="TetR_N"/>
    <property type="match status" value="1"/>
</dbReference>
<dbReference type="GO" id="GO:0003700">
    <property type="term" value="F:DNA-binding transcription factor activity"/>
    <property type="evidence" value="ECO:0007669"/>
    <property type="project" value="TreeGrafter"/>
</dbReference>
<evidence type="ECO:0000259" key="3">
    <source>
        <dbReference type="PROSITE" id="PS50977"/>
    </source>
</evidence>
<dbReference type="GO" id="GO:0000976">
    <property type="term" value="F:transcription cis-regulatory region binding"/>
    <property type="evidence" value="ECO:0007669"/>
    <property type="project" value="TreeGrafter"/>
</dbReference>
<evidence type="ECO:0000256" key="2">
    <source>
        <dbReference type="PROSITE-ProRule" id="PRU00335"/>
    </source>
</evidence>
<evidence type="ECO:0000313" key="4">
    <source>
        <dbReference type="EMBL" id="GGC60732.1"/>
    </source>
</evidence>
<organism evidence="4 5">
    <name type="scientific">Hoyosella rhizosphaerae</name>
    <dbReference type="NCBI Taxonomy" id="1755582"/>
    <lineage>
        <taxon>Bacteria</taxon>
        <taxon>Bacillati</taxon>
        <taxon>Actinomycetota</taxon>
        <taxon>Actinomycetes</taxon>
        <taxon>Mycobacteriales</taxon>
        <taxon>Hoyosellaceae</taxon>
        <taxon>Hoyosella</taxon>
    </lineage>
</organism>
<dbReference type="SUPFAM" id="SSF48498">
    <property type="entry name" value="Tetracyclin repressor-like, C-terminal domain"/>
    <property type="match status" value="1"/>
</dbReference>
<dbReference type="InterPro" id="IPR050109">
    <property type="entry name" value="HTH-type_TetR-like_transc_reg"/>
</dbReference>
<dbReference type="SUPFAM" id="SSF46689">
    <property type="entry name" value="Homeodomain-like"/>
    <property type="match status" value="1"/>
</dbReference>
<dbReference type="InterPro" id="IPR009057">
    <property type="entry name" value="Homeodomain-like_sf"/>
</dbReference>
<accession>A0A916U608</accession>
<evidence type="ECO:0000313" key="5">
    <source>
        <dbReference type="Proteomes" id="UP000641514"/>
    </source>
</evidence>
<comment type="caution">
    <text evidence="4">The sequence shown here is derived from an EMBL/GenBank/DDBJ whole genome shotgun (WGS) entry which is preliminary data.</text>
</comment>
<dbReference type="PANTHER" id="PTHR30055">
    <property type="entry name" value="HTH-TYPE TRANSCRIPTIONAL REGULATOR RUTR"/>
    <property type="match status" value="1"/>
</dbReference>
<dbReference type="RefSeq" id="WP_188671456.1">
    <property type="nucleotide sequence ID" value="NZ_BMJH01000001.1"/>
</dbReference>
<reference evidence="4" key="1">
    <citation type="journal article" date="2014" name="Int. J. Syst. Evol. Microbiol.">
        <title>Complete genome sequence of Corynebacterium casei LMG S-19264T (=DSM 44701T), isolated from a smear-ripened cheese.</title>
        <authorList>
            <consortium name="US DOE Joint Genome Institute (JGI-PGF)"/>
            <person name="Walter F."/>
            <person name="Albersmeier A."/>
            <person name="Kalinowski J."/>
            <person name="Ruckert C."/>
        </authorList>
    </citation>
    <scope>NUCLEOTIDE SEQUENCE</scope>
    <source>
        <strain evidence="4">CGMCC 1.15478</strain>
    </source>
</reference>
<feature type="DNA-binding region" description="H-T-H motif" evidence="2">
    <location>
        <begin position="31"/>
        <end position="50"/>
    </location>
</feature>
<dbReference type="Gene3D" id="1.10.10.60">
    <property type="entry name" value="Homeodomain-like"/>
    <property type="match status" value="1"/>
</dbReference>
<dbReference type="InterPro" id="IPR036271">
    <property type="entry name" value="Tet_transcr_reg_TetR-rel_C_sf"/>
</dbReference>
<gene>
    <name evidence="4" type="ORF">GCM10011410_11510</name>
</gene>